<reference evidence="2 3" key="1">
    <citation type="submission" date="2024-06" db="EMBL/GenBank/DDBJ databases">
        <title>The Natural Products Discovery Center: Release of the First 8490 Sequenced Strains for Exploring Actinobacteria Biosynthetic Diversity.</title>
        <authorList>
            <person name="Kalkreuter E."/>
            <person name="Kautsar S.A."/>
            <person name="Yang D."/>
            <person name="Bader C.D."/>
            <person name="Teijaro C.N."/>
            <person name="Fluegel L."/>
            <person name="Davis C.M."/>
            <person name="Simpson J.R."/>
            <person name="Lauterbach L."/>
            <person name="Steele A.D."/>
            <person name="Gui C."/>
            <person name="Meng S."/>
            <person name="Li G."/>
            <person name="Viehrig K."/>
            <person name="Ye F."/>
            <person name="Su P."/>
            <person name="Kiefer A.F."/>
            <person name="Nichols A."/>
            <person name="Cepeda A.J."/>
            <person name="Yan W."/>
            <person name="Fan B."/>
            <person name="Jiang Y."/>
            <person name="Adhikari A."/>
            <person name="Zheng C.-J."/>
            <person name="Schuster L."/>
            <person name="Cowan T.M."/>
            <person name="Smanski M.J."/>
            <person name="Chevrette M.G."/>
            <person name="De Carvalho L.P.S."/>
            <person name="Shen B."/>
        </authorList>
    </citation>
    <scope>NUCLEOTIDE SEQUENCE [LARGE SCALE GENOMIC DNA]</scope>
    <source>
        <strain evidence="2 3">NPDC000634</strain>
    </source>
</reference>
<organism evidence="2 3">
    <name type="scientific">Streptomyces carpinensis</name>
    <dbReference type="NCBI Taxonomy" id="66369"/>
    <lineage>
        <taxon>Bacteria</taxon>
        <taxon>Bacillati</taxon>
        <taxon>Actinomycetota</taxon>
        <taxon>Actinomycetes</taxon>
        <taxon>Kitasatosporales</taxon>
        <taxon>Streptomycetaceae</taxon>
        <taxon>Streptomyces</taxon>
    </lineage>
</organism>
<dbReference type="EMBL" id="JBEPCU010000005">
    <property type="protein sequence ID" value="MER6975657.1"/>
    <property type="molecule type" value="Genomic_DNA"/>
</dbReference>
<dbReference type="RefSeq" id="WP_158104008.1">
    <property type="nucleotide sequence ID" value="NZ_MUBM01000492.1"/>
</dbReference>
<evidence type="ECO:0000313" key="2">
    <source>
        <dbReference type="EMBL" id="MER6975657.1"/>
    </source>
</evidence>
<sequence length="53" mass="5717">MDAREALRLQESGHQPGDAFHHIESDGDSATVSRDGSDFTDGLRDDFGSISIP</sequence>
<accession>A0ABV1VUP8</accession>
<evidence type="ECO:0000313" key="3">
    <source>
        <dbReference type="Proteomes" id="UP001458415"/>
    </source>
</evidence>
<proteinExistence type="predicted"/>
<gene>
    <name evidence="2" type="ORF">ABT317_00925</name>
</gene>
<feature type="region of interest" description="Disordered" evidence="1">
    <location>
        <begin position="1"/>
        <end position="53"/>
    </location>
</feature>
<evidence type="ECO:0000256" key="1">
    <source>
        <dbReference type="SAM" id="MobiDB-lite"/>
    </source>
</evidence>
<keyword evidence="3" id="KW-1185">Reference proteome</keyword>
<name>A0ABV1VUP8_9ACTN</name>
<dbReference type="Proteomes" id="UP001458415">
    <property type="component" value="Unassembled WGS sequence"/>
</dbReference>
<protein>
    <submittedName>
        <fullName evidence="2">Uncharacterized protein</fullName>
    </submittedName>
</protein>
<comment type="caution">
    <text evidence="2">The sequence shown here is derived from an EMBL/GenBank/DDBJ whole genome shotgun (WGS) entry which is preliminary data.</text>
</comment>
<feature type="compositionally biased region" description="Basic and acidic residues" evidence="1">
    <location>
        <begin position="35"/>
        <end position="47"/>
    </location>
</feature>